<evidence type="ECO:0000259" key="1">
    <source>
        <dbReference type="Pfam" id="PF13701"/>
    </source>
</evidence>
<accession>A0A9Q9CHL7</accession>
<dbReference type="AlphaFoldDB" id="A0A9Q9CHL7"/>
<organism evidence="2 3">
    <name type="scientific">Turicibacter bilis</name>
    <dbReference type="NCBI Taxonomy" id="2735723"/>
    <lineage>
        <taxon>Bacteria</taxon>
        <taxon>Bacillati</taxon>
        <taxon>Bacillota</taxon>
        <taxon>Erysipelotrichia</taxon>
        <taxon>Erysipelotrichales</taxon>
        <taxon>Turicibacteraceae</taxon>
        <taxon>Turicibacter</taxon>
    </lineage>
</organism>
<name>A0A9Q9CHL7_9FIRM</name>
<dbReference type="Proteomes" id="UP001058072">
    <property type="component" value="Chromosome"/>
</dbReference>
<feature type="domain" description="Transposase DDE" evidence="1">
    <location>
        <begin position="7"/>
        <end position="432"/>
    </location>
</feature>
<reference evidence="2" key="1">
    <citation type="submission" date="2021-03" db="EMBL/GenBank/DDBJ databases">
        <title>Comparative Genomics and Metabolomics in the genus Turicibacter.</title>
        <authorList>
            <person name="Maki J."/>
            <person name="Looft T."/>
        </authorList>
    </citation>
    <scope>NUCLEOTIDE SEQUENCE</scope>
    <source>
        <strain evidence="2">ISU324</strain>
    </source>
</reference>
<gene>
    <name evidence="2" type="ORF">J0J70_01385</name>
</gene>
<dbReference type="EMBL" id="CP071250">
    <property type="protein sequence ID" value="UUF08705.1"/>
    <property type="molecule type" value="Genomic_DNA"/>
</dbReference>
<sequence>MIHQEQLRFNKKIKFNFKGGDLTSDAGLLLIQEFMHHMKFPELLKQYFYLETDQAIRTHTNHDLCLQQIYQTIAGYHCADDADELRVDPLLTTLLDKPSLASQPTLSRFTHRLTKETSKQFELINQKLLSQFYQVETPHHFIFDVDSTHFQTYGHQYGKAFNAHYQAQGFHPLMVFDGMTGDCLKVELRAGNVYTSRNIVSFIGPLLSHYQKRFPSSYRIVRGDSGFAHKELYKLCETLNTNYVIRLKANATLYRLAKEVMDVFLEECSLQYSQQFYGEFEYQAKSWDRPRRVIVQVRRKAGELIPDYLFLVTNMETRPEMVISLYAKRGTMENYIKECKNGFRMDKVSHKHWMTNVNRIQLMVLAYNLINGFRRLTLPHEFSKMQIETLRIKLIKIAAKRVKQSRRIMFKLCSHHPYKEVFHHCLKTIQAIQLE</sequence>
<protein>
    <submittedName>
        <fullName evidence="2">IS1380 family transposase</fullName>
    </submittedName>
</protein>
<proteinExistence type="predicted"/>
<dbReference type="SUPFAM" id="SSF53098">
    <property type="entry name" value="Ribonuclease H-like"/>
    <property type="match status" value="1"/>
</dbReference>
<evidence type="ECO:0000313" key="3">
    <source>
        <dbReference type="Proteomes" id="UP001058072"/>
    </source>
</evidence>
<dbReference type="InterPro" id="IPR047960">
    <property type="entry name" value="Transpos_IS1380"/>
</dbReference>
<dbReference type="RefSeq" id="WP_068758999.1">
    <property type="nucleotide sequence ID" value="NZ_CP071250.1"/>
</dbReference>
<dbReference type="NCBIfam" id="NF033539">
    <property type="entry name" value="transpos_IS1380"/>
    <property type="match status" value="1"/>
</dbReference>
<dbReference type="Pfam" id="PF13701">
    <property type="entry name" value="DDE_Tnp_1_4"/>
    <property type="match status" value="1"/>
</dbReference>
<evidence type="ECO:0000313" key="2">
    <source>
        <dbReference type="EMBL" id="UUF08705.1"/>
    </source>
</evidence>
<dbReference type="InterPro" id="IPR012337">
    <property type="entry name" value="RNaseH-like_sf"/>
</dbReference>
<dbReference type="InterPro" id="IPR025668">
    <property type="entry name" value="Tnp_DDE_dom"/>
</dbReference>